<organism evidence="10 11">
    <name type="scientific">Splendidivirga corallicola</name>
    <dbReference type="NCBI Taxonomy" id="3051826"/>
    <lineage>
        <taxon>Bacteria</taxon>
        <taxon>Pseudomonadati</taxon>
        <taxon>Bacteroidota</taxon>
        <taxon>Cytophagia</taxon>
        <taxon>Cytophagales</taxon>
        <taxon>Splendidivirgaceae</taxon>
        <taxon>Splendidivirga</taxon>
    </lineage>
</organism>
<evidence type="ECO:0000313" key="11">
    <source>
        <dbReference type="Proteomes" id="UP001172082"/>
    </source>
</evidence>
<evidence type="ECO:0000256" key="7">
    <source>
        <dbReference type="ARBA" id="ARBA00022840"/>
    </source>
</evidence>
<name>A0ABT8KSL0_9BACT</name>
<dbReference type="PRINTS" id="PR00477">
    <property type="entry name" value="PHGLYCKINASE"/>
</dbReference>
<feature type="binding site" evidence="8">
    <location>
        <begin position="58"/>
        <end position="61"/>
    </location>
    <ligand>
        <name>substrate</name>
    </ligand>
</feature>
<dbReference type="HAMAP" id="MF_00145">
    <property type="entry name" value="Phosphoglyc_kinase"/>
    <property type="match status" value="1"/>
</dbReference>
<dbReference type="Proteomes" id="UP001172082">
    <property type="component" value="Unassembled WGS sequence"/>
</dbReference>
<feature type="binding site" evidence="8">
    <location>
        <position position="35"/>
    </location>
    <ligand>
        <name>substrate</name>
    </ligand>
</feature>
<feature type="binding site" evidence="8">
    <location>
        <begin position="352"/>
        <end position="355"/>
    </location>
    <ligand>
        <name>ATP</name>
        <dbReference type="ChEBI" id="CHEBI:30616"/>
    </ligand>
</feature>
<dbReference type="Gene3D" id="3.40.50.1260">
    <property type="entry name" value="Phosphoglycerate kinase, N-terminal domain"/>
    <property type="match status" value="2"/>
</dbReference>
<dbReference type="EMBL" id="JAUJEA010000005">
    <property type="protein sequence ID" value="MDN5202623.1"/>
    <property type="molecule type" value="Genomic_DNA"/>
</dbReference>
<keyword evidence="8" id="KW-0963">Cytoplasm</keyword>
<comment type="subunit">
    <text evidence="8">Monomer.</text>
</comment>
<feature type="binding site" evidence="8">
    <location>
        <begin position="19"/>
        <end position="21"/>
    </location>
    <ligand>
        <name>substrate</name>
    </ligand>
</feature>
<keyword evidence="11" id="KW-1185">Reference proteome</keyword>
<dbReference type="PIRSF" id="PIRSF000724">
    <property type="entry name" value="Pgk"/>
    <property type="match status" value="1"/>
</dbReference>
<evidence type="ECO:0000256" key="9">
    <source>
        <dbReference type="RuleBase" id="RU000532"/>
    </source>
</evidence>
<evidence type="ECO:0000313" key="10">
    <source>
        <dbReference type="EMBL" id="MDN5202623.1"/>
    </source>
</evidence>
<feature type="binding site" evidence="8">
    <location>
        <position position="323"/>
    </location>
    <ligand>
        <name>ATP</name>
        <dbReference type="ChEBI" id="CHEBI:30616"/>
    </ligand>
</feature>
<dbReference type="CDD" id="cd00318">
    <property type="entry name" value="Phosphoglycerate_kinase"/>
    <property type="match status" value="1"/>
</dbReference>
<sequence length="395" mass="42496">MKTIDSYNFSEKRALIRVDFNVPLDGSFHITDDTRIKAAVPSIQKILNDGGAVILMSHLGRPKNGPEEKFSLKHLVDHLSNVFSVTVKFAGDCIGQEAVDLANNLKPGEILLLENLRFYKEETKGDVSFAEKLSVLGDIYVNDAFGTAHRAHASTSIIAQFFQDKACGYVMQAELENAQKVLAGAQKPFTAIMGGAKISDKILIIEKLLDKVDNLIIGGGMSYTFFKAMGGNIGASLVEEDKLDLAKELIQKAKEKNVDLQLPIDSITADAFDNNASTQIANNHAIQEGWMGLDIGPEAREVFAQTIENSKTILWNGPMGVFEMSNFAGGTIRIAEAVVNATKKGGFSLIGGGDSAAAVNNLGYGEDVSYVSTGGGALLEYMEGKELPGVKALEE</sequence>
<comment type="caution">
    <text evidence="10">The sequence shown here is derived from an EMBL/GenBank/DDBJ whole genome shotgun (WGS) entry which is preliminary data.</text>
</comment>
<keyword evidence="4 8" id="KW-0808">Transferase</keyword>
<comment type="pathway">
    <text evidence="8">Carbohydrate degradation; glycolysis; pyruvate from D-glyceraldehyde 3-phosphate: step 2/5.</text>
</comment>
<comment type="similarity">
    <text evidence="2 8 9">Belongs to the phosphoglycerate kinase family.</text>
</comment>
<accession>A0ABT8KSL0</accession>
<protein>
    <recommendedName>
        <fullName evidence="3 8">Phosphoglycerate kinase</fullName>
        <ecNumber evidence="3 8">2.7.2.3</ecNumber>
    </recommendedName>
</protein>
<keyword evidence="5 8" id="KW-0547">Nucleotide-binding</keyword>
<comment type="catalytic activity">
    <reaction evidence="1 8 9">
        <text>(2R)-3-phosphoglycerate + ATP = (2R)-3-phospho-glyceroyl phosphate + ADP</text>
        <dbReference type="Rhea" id="RHEA:14801"/>
        <dbReference type="ChEBI" id="CHEBI:30616"/>
        <dbReference type="ChEBI" id="CHEBI:57604"/>
        <dbReference type="ChEBI" id="CHEBI:58272"/>
        <dbReference type="ChEBI" id="CHEBI:456216"/>
        <dbReference type="EC" id="2.7.2.3"/>
    </reaction>
</comment>
<dbReference type="SUPFAM" id="SSF53748">
    <property type="entry name" value="Phosphoglycerate kinase"/>
    <property type="match status" value="1"/>
</dbReference>
<keyword evidence="8" id="KW-0324">Glycolysis</keyword>
<feature type="binding site" evidence="8">
    <location>
        <position position="201"/>
    </location>
    <ligand>
        <name>ATP</name>
        <dbReference type="ChEBI" id="CHEBI:30616"/>
    </ligand>
</feature>
<evidence type="ECO:0000256" key="8">
    <source>
        <dbReference type="HAMAP-Rule" id="MF_00145"/>
    </source>
</evidence>
<evidence type="ECO:0000256" key="3">
    <source>
        <dbReference type="ARBA" id="ARBA00013061"/>
    </source>
</evidence>
<reference evidence="10" key="1">
    <citation type="submission" date="2023-06" db="EMBL/GenBank/DDBJ databases">
        <title>Genomic of Parafulvivirga corallium.</title>
        <authorList>
            <person name="Wang G."/>
        </authorList>
    </citation>
    <scope>NUCLEOTIDE SEQUENCE</scope>
    <source>
        <strain evidence="10">BMA10</strain>
    </source>
</reference>
<dbReference type="GO" id="GO:0004618">
    <property type="term" value="F:phosphoglycerate kinase activity"/>
    <property type="evidence" value="ECO:0007669"/>
    <property type="project" value="UniProtKB-EC"/>
</dbReference>
<feature type="binding site" evidence="8">
    <location>
        <position position="117"/>
    </location>
    <ligand>
        <name>substrate</name>
    </ligand>
</feature>
<evidence type="ECO:0000256" key="1">
    <source>
        <dbReference type="ARBA" id="ARBA00000642"/>
    </source>
</evidence>
<feature type="binding site" evidence="8">
    <location>
        <position position="292"/>
    </location>
    <ligand>
        <name>ATP</name>
        <dbReference type="ChEBI" id="CHEBI:30616"/>
    </ligand>
</feature>
<evidence type="ECO:0000256" key="5">
    <source>
        <dbReference type="ARBA" id="ARBA00022741"/>
    </source>
</evidence>
<dbReference type="PANTHER" id="PTHR11406:SF23">
    <property type="entry name" value="PHOSPHOGLYCERATE KINASE 1, CHLOROPLASTIC-RELATED"/>
    <property type="match status" value="1"/>
</dbReference>
<evidence type="ECO:0000256" key="4">
    <source>
        <dbReference type="ARBA" id="ARBA00022679"/>
    </source>
</evidence>
<dbReference type="InterPro" id="IPR015824">
    <property type="entry name" value="Phosphoglycerate_kinase_N"/>
</dbReference>
<keyword evidence="6 8" id="KW-0418">Kinase</keyword>
<dbReference type="Pfam" id="PF00162">
    <property type="entry name" value="PGK"/>
    <property type="match status" value="1"/>
</dbReference>
<dbReference type="PANTHER" id="PTHR11406">
    <property type="entry name" value="PHOSPHOGLYCERATE KINASE"/>
    <property type="match status" value="1"/>
</dbReference>
<proteinExistence type="inferred from homology"/>
<dbReference type="InterPro" id="IPR001576">
    <property type="entry name" value="Phosphoglycerate_kinase"/>
</dbReference>
<feature type="binding site" evidence="8">
    <location>
        <position position="150"/>
    </location>
    <ligand>
        <name>substrate</name>
    </ligand>
</feature>
<comment type="subcellular location">
    <subcellularLocation>
        <location evidence="8">Cytoplasm</location>
    </subcellularLocation>
</comment>
<gene>
    <name evidence="8" type="primary">pgk</name>
    <name evidence="10" type="ORF">QQ008_14640</name>
</gene>
<dbReference type="EC" id="2.7.2.3" evidence="3 8"/>
<evidence type="ECO:0000256" key="2">
    <source>
        <dbReference type="ARBA" id="ARBA00008982"/>
    </source>
</evidence>
<evidence type="ECO:0000256" key="6">
    <source>
        <dbReference type="ARBA" id="ARBA00022777"/>
    </source>
</evidence>
<dbReference type="RefSeq" id="WP_346752646.1">
    <property type="nucleotide sequence ID" value="NZ_JAUJEA010000005.1"/>
</dbReference>
<dbReference type="InterPro" id="IPR036043">
    <property type="entry name" value="Phosphoglycerate_kinase_sf"/>
</dbReference>
<keyword evidence="7 8" id="KW-0067">ATP-binding</keyword>